<proteinExistence type="predicted"/>
<feature type="compositionally biased region" description="Low complexity" evidence="1">
    <location>
        <begin position="119"/>
        <end position="139"/>
    </location>
</feature>
<dbReference type="EMBL" id="CAICTM010000665">
    <property type="protein sequence ID" value="CAB9514640.1"/>
    <property type="molecule type" value="Genomic_DNA"/>
</dbReference>
<protein>
    <submittedName>
        <fullName evidence="2">Uncharacterized protein</fullName>
    </submittedName>
</protein>
<feature type="compositionally biased region" description="Polar residues" evidence="1">
    <location>
        <begin position="189"/>
        <end position="204"/>
    </location>
</feature>
<sequence>MIDTSNNSRNRHRRAPRRGSTGQMNRSESSLMVDNMPTAMPTDMCVSKEPRSTKRERRVSMEHGTNNKSSTTPSGRTSKQKQGRRRSSKGHPHPSEPTTTNDTTSDRKPRRSSGRRSHSTGTSSKNNSSNNNNKSPTTKPSRRQSRRSSIASSTPTPKPAAAATLTRSQTTPALATLAATRQRRRFSGRQKQQSPPHQQNKKFVSTDSFGDNIFALDPNQVLRRQAFEFGKFENVMWEEVTVTTKPRRSNNNHMELLCNVVKEKRPSADGTNKNVKSAAIRRYKAAKAFAPSPEPLVLSREALQVSCNLRF</sequence>
<dbReference type="Proteomes" id="UP001153069">
    <property type="component" value="Unassembled WGS sequence"/>
</dbReference>
<evidence type="ECO:0000256" key="1">
    <source>
        <dbReference type="SAM" id="MobiDB-lite"/>
    </source>
</evidence>
<accession>A0A9N8E9T1</accession>
<feature type="compositionally biased region" description="Basic residues" evidence="1">
    <location>
        <begin position="78"/>
        <end position="92"/>
    </location>
</feature>
<comment type="caution">
    <text evidence="2">The sequence shown here is derived from an EMBL/GenBank/DDBJ whole genome shotgun (WGS) entry which is preliminary data.</text>
</comment>
<feature type="compositionally biased region" description="Polar residues" evidence="1">
    <location>
        <begin position="21"/>
        <end position="32"/>
    </location>
</feature>
<name>A0A9N8E9T1_9STRA</name>
<feature type="compositionally biased region" description="Basic residues" evidence="1">
    <location>
        <begin position="108"/>
        <end position="118"/>
    </location>
</feature>
<feature type="compositionally biased region" description="Low complexity" evidence="1">
    <location>
        <begin position="147"/>
        <end position="180"/>
    </location>
</feature>
<feature type="region of interest" description="Disordered" evidence="1">
    <location>
        <begin position="1"/>
        <end position="204"/>
    </location>
</feature>
<organism evidence="2 3">
    <name type="scientific">Seminavis robusta</name>
    <dbReference type="NCBI Taxonomy" id="568900"/>
    <lineage>
        <taxon>Eukaryota</taxon>
        <taxon>Sar</taxon>
        <taxon>Stramenopiles</taxon>
        <taxon>Ochrophyta</taxon>
        <taxon>Bacillariophyta</taxon>
        <taxon>Bacillariophyceae</taxon>
        <taxon>Bacillariophycidae</taxon>
        <taxon>Naviculales</taxon>
        <taxon>Naviculaceae</taxon>
        <taxon>Seminavis</taxon>
    </lineage>
</organism>
<dbReference type="AlphaFoldDB" id="A0A9N8E9T1"/>
<evidence type="ECO:0000313" key="3">
    <source>
        <dbReference type="Proteomes" id="UP001153069"/>
    </source>
</evidence>
<reference evidence="2" key="1">
    <citation type="submission" date="2020-06" db="EMBL/GenBank/DDBJ databases">
        <authorList>
            <consortium name="Plant Systems Biology data submission"/>
        </authorList>
    </citation>
    <scope>NUCLEOTIDE SEQUENCE</scope>
    <source>
        <strain evidence="2">D6</strain>
    </source>
</reference>
<keyword evidence="3" id="KW-1185">Reference proteome</keyword>
<feature type="compositionally biased region" description="Basic and acidic residues" evidence="1">
    <location>
        <begin position="46"/>
        <end position="61"/>
    </location>
</feature>
<feature type="compositionally biased region" description="Polar residues" evidence="1">
    <location>
        <begin position="63"/>
        <end position="77"/>
    </location>
</feature>
<gene>
    <name evidence="2" type="ORF">SEMRO_666_G183930.1</name>
</gene>
<evidence type="ECO:0000313" key="2">
    <source>
        <dbReference type="EMBL" id="CAB9514640.1"/>
    </source>
</evidence>